<dbReference type="EMBL" id="BIXZ01000007">
    <property type="protein sequence ID" value="GCF15365.1"/>
    <property type="molecule type" value="Genomic_DNA"/>
</dbReference>
<dbReference type="AlphaFoldDB" id="A0A4C2ELU8"/>
<accession>A0A4C2ELU8</accession>
<evidence type="ECO:0000313" key="2">
    <source>
        <dbReference type="EMBL" id="GCF15365.1"/>
    </source>
</evidence>
<feature type="region of interest" description="Disordered" evidence="1">
    <location>
        <begin position="59"/>
        <end position="83"/>
    </location>
</feature>
<evidence type="ECO:0000313" key="3">
    <source>
        <dbReference type="Proteomes" id="UP000304382"/>
    </source>
</evidence>
<sequence>MIAGTTVLVICKYACQCRPNTNLYAQLKRDALDRVSQITMVEYVPDDIEATELRATFDPNRLDPLSGPDSPELTLLSAPVKYR</sequence>
<comment type="caution">
    <text evidence="2">The sequence shown here is derived from an EMBL/GenBank/DDBJ whole genome shotgun (WGS) entry which is preliminary data.</text>
</comment>
<evidence type="ECO:0000256" key="1">
    <source>
        <dbReference type="SAM" id="MobiDB-lite"/>
    </source>
</evidence>
<keyword evidence="3" id="KW-1185">Reference proteome</keyword>
<organism evidence="2 3">
    <name type="scientific">Haloarcula mannanilytica</name>
    <dbReference type="NCBI Taxonomy" id="2509225"/>
    <lineage>
        <taxon>Archaea</taxon>
        <taxon>Methanobacteriati</taxon>
        <taxon>Methanobacteriota</taxon>
        <taxon>Stenosarchaea group</taxon>
        <taxon>Halobacteria</taxon>
        <taxon>Halobacteriales</taxon>
        <taxon>Haloarculaceae</taxon>
        <taxon>Haloarcula</taxon>
    </lineage>
</organism>
<name>A0A4C2ELU8_9EURY</name>
<protein>
    <submittedName>
        <fullName evidence="2">Uncharacterized protein</fullName>
    </submittedName>
</protein>
<dbReference type="Proteomes" id="UP000304382">
    <property type="component" value="Unassembled WGS sequence"/>
</dbReference>
<reference evidence="2 3" key="1">
    <citation type="submission" date="2019-02" db="EMBL/GenBank/DDBJ databases">
        <title>Haloarcula mannanilyticum sp. nov., a mannan degrading haloarchaeon isolated from commercial salt.</title>
        <authorList>
            <person name="Enomoto S."/>
            <person name="Shimane Y."/>
            <person name="Kamekura M."/>
            <person name="Ito T."/>
            <person name="Moriya O."/>
            <person name="Ihara K."/>
            <person name="Takahashi-Ando N."/>
            <person name="Fukushima Y."/>
            <person name="Yoshida Y."/>
            <person name="Usama R."/>
            <person name="Takai K."/>
            <person name="Minegishi H."/>
        </authorList>
    </citation>
    <scope>NUCLEOTIDE SEQUENCE [LARGE SCALE GENOMIC DNA]</scope>
    <source>
        <strain evidence="2 3">MD130-1</strain>
    </source>
</reference>
<proteinExistence type="predicted"/>
<gene>
    <name evidence="2" type="ORF">Harman_33000</name>
</gene>